<dbReference type="Proteomes" id="UP001159405">
    <property type="component" value="Unassembled WGS sequence"/>
</dbReference>
<evidence type="ECO:0000256" key="3">
    <source>
        <dbReference type="ARBA" id="ARBA00022692"/>
    </source>
</evidence>
<name>A0ABN8PAS0_9CNID</name>
<keyword evidence="12" id="KW-1185">Reference proteome</keyword>
<keyword evidence="6 9" id="KW-0472">Membrane</keyword>
<feature type="transmembrane region" description="Helical" evidence="9">
    <location>
        <begin position="1071"/>
        <end position="1091"/>
    </location>
</feature>
<dbReference type="PROSITE" id="PS50095">
    <property type="entry name" value="PLAT"/>
    <property type="match status" value="1"/>
</dbReference>
<evidence type="ECO:0000256" key="4">
    <source>
        <dbReference type="ARBA" id="ARBA00022729"/>
    </source>
</evidence>
<feature type="transmembrane region" description="Helical" evidence="9">
    <location>
        <begin position="23"/>
        <end position="47"/>
    </location>
</feature>
<evidence type="ECO:0000259" key="10">
    <source>
        <dbReference type="PROSITE" id="PS50095"/>
    </source>
</evidence>
<dbReference type="InterPro" id="IPR046791">
    <property type="entry name" value="Polycystin_dom"/>
</dbReference>
<dbReference type="EMBL" id="CALNXK010000062">
    <property type="protein sequence ID" value="CAH3139338.1"/>
    <property type="molecule type" value="Genomic_DNA"/>
</dbReference>
<feature type="transmembrane region" description="Helical" evidence="9">
    <location>
        <begin position="235"/>
        <end position="253"/>
    </location>
</feature>
<feature type="transmembrane region" description="Helical" evidence="9">
    <location>
        <begin position="919"/>
        <end position="936"/>
    </location>
</feature>
<keyword evidence="5 9" id="KW-1133">Transmembrane helix</keyword>
<feature type="transmembrane region" description="Helical" evidence="9">
    <location>
        <begin position="533"/>
        <end position="553"/>
    </location>
</feature>
<comment type="similarity">
    <text evidence="2">Belongs to the polycystin family.</text>
</comment>
<dbReference type="InterPro" id="IPR001024">
    <property type="entry name" value="PLAT/LH2_dom"/>
</dbReference>
<evidence type="ECO:0000313" key="11">
    <source>
        <dbReference type="EMBL" id="CAH3139338.1"/>
    </source>
</evidence>
<proteinExistence type="inferred from homology"/>
<dbReference type="Pfam" id="PF08016">
    <property type="entry name" value="PKD_channel"/>
    <property type="match status" value="1"/>
</dbReference>
<feature type="transmembrane region" description="Helical" evidence="9">
    <location>
        <begin position="1046"/>
        <end position="1065"/>
    </location>
</feature>
<comment type="caution">
    <text evidence="8">Lacks conserved residue(s) required for the propagation of feature annotation.</text>
</comment>
<evidence type="ECO:0000256" key="6">
    <source>
        <dbReference type="ARBA" id="ARBA00023136"/>
    </source>
</evidence>
<feature type="domain" description="PLAT" evidence="10">
    <location>
        <begin position="72"/>
        <end position="189"/>
    </location>
</feature>
<gene>
    <name evidence="11" type="ORF">PLOB_00040631</name>
</gene>
<keyword evidence="3 9" id="KW-0812">Transmembrane</keyword>
<feature type="transmembrane region" description="Helical" evidence="9">
    <location>
        <begin position="1112"/>
        <end position="1137"/>
    </location>
</feature>
<dbReference type="Pfam" id="PF20519">
    <property type="entry name" value="Polycystin_dom"/>
    <property type="match status" value="1"/>
</dbReference>
<dbReference type="PANTHER" id="PTHR10877:SF150">
    <property type="entry name" value="REJ DOMAIN-CONTAINING PROTEIN"/>
    <property type="match status" value="1"/>
</dbReference>
<feature type="transmembrane region" description="Helical" evidence="9">
    <location>
        <begin position="1006"/>
        <end position="1026"/>
    </location>
</feature>
<feature type="transmembrane region" description="Helical" evidence="9">
    <location>
        <begin position="559"/>
        <end position="581"/>
    </location>
</feature>
<dbReference type="SMART" id="SM00308">
    <property type="entry name" value="LH2"/>
    <property type="match status" value="1"/>
</dbReference>
<feature type="transmembrane region" description="Helical" evidence="9">
    <location>
        <begin position="277"/>
        <end position="294"/>
    </location>
</feature>
<evidence type="ECO:0000313" key="12">
    <source>
        <dbReference type="Proteomes" id="UP001159405"/>
    </source>
</evidence>
<dbReference type="InterPro" id="IPR036392">
    <property type="entry name" value="PLAT/LH2_dom_sf"/>
</dbReference>
<evidence type="ECO:0000256" key="2">
    <source>
        <dbReference type="ARBA" id="ARBA00007200"/>
    </source>
</evidence>
<accession>A0ABN8PAS0</accession>
<dbReference type="PRINTS" id="PR01433">
    <property type="entry name" value="POLYCYSTIN2"/>
</dbReference>
<protein>
    <recommendedName>
        <fullName evidence="10">PLAT domain-containing protein</fullName>
    </recommendedName>
</protein>
<sequence>MTSPVNLTSEIFPEESQDGADTVMTLVFLGVLGITMTTLLSGTFWAWKKENKEKKTAGVTVIPQQSLHRRPQHYLLMFYTGSGRHSATTANVFCQIYGNVLKSKPIVLRDPDRPLFQSSSVSSFLVTLSRSLDKIREIHIWHDISGPNPPWYLESVVICHLNTDVTWYFEANRWLDVSTGSKEVECRLQPLQRRSFLRSTTLFNAKINDNFKNKHLWFSPFFPNNRKTFGKFEKISCCLALASTMALIATALVETTQTIFSDAKVSLGPWNLKLGDIYRGIVCSAVVFLVRLLLESLFVNSQRERTLDTKERNVEEYIQDTFEKLNSITFVRESTVTDEGECSLTSQGETLTSDDKINDKEELTSSKEEQNENEFVDDPKTYSLERRLSLNDVDVEYFSETLAEKSEAENFCSSDEAQDLRDLFKVLGNVPEKDELLKILGNRKNKFPNDSSSQEPIEEKRATHNKEPLLQNHNFCQESVVWTTTVTNPDEIPELWKQLPFPRHVIDDCSIKKISGSMPKLPKIVFKITQVQCFAIPLLSTVIVVLIGIQWPVSMVTSWIITFAITLVFEIFGLEVLYIFLHSLYFATWYKTPVKEEDLINELVLNKVWINDEQTITYYSDEVIMAGEDGEEVPRPPTKENIQKAQESAGRERELEDVLKMLVFDVLFLVLLFLISFGNRDPLSYPSRSGIESSFNISKSFDKKVKDTETFWKWLMNDTIPVLLYDPFDKTPNDGRRHFLNDGFSYVLGTAIVRQQRIHPGASCEVADIAKNTFVECHPVRLINSNEDKSLYREGWKKNTVSKESDMYESSPWTYVDGQKSKTDYTSWGRTNAFHGGGYIAYLTSERQSTLQLLNSLKEHHWVDQLTRVVFLEFSIYNANVNIISALIFSVEFSSYGGALPRFDMYSFRLYRYYTPLQFMYLACEVVFVVFVAQLISRVGHQIYRDRCSYFMSSWNYSDLLLIVFSIVTIALYAVRWFHLSNAIEAIRENPDKFYDFLTVSLYDEFIAYMSCLIFIIPCLQFMKFLKFNRNFMIFYGTLERIRQDVCGFAFVFLVSMLCYTFWAYTMLKTVAEVFSTFGGTFYSMIAMLLGKFSFRLLSPGQAFTTSQVGPFFTYAFTCTNVFFILNIILTIIAIGFTEAQKDERYQKSEYEIMSFISNYVKDRLGLLPPYIPPPPQISPAVKEKHYTYFQWKSCTSYVIQSQFRRIIKFTNDSYLQDFKEELEIVADLLGIPMPRKILDEIVRREENLDSFAHL</sequence>
<organism evidence="11 12">
    <name type="scientific">Porites lobata</name>
    <dbReference type="NCBI Taxonomy" id="104759"/>
    <lineage>
        <taxon>Eukaryota</taxon>
        <taxon>Metazoa</taxon>
        <taxon>Cnidaria</taxon>
        <taxon>Anthozoa</taxon>
        <taxon>Hexacorallia</taxon>
        <taxon>Scleractinia</taxon>
        <taxon>Fungiina</taxon>
        <taxon>Poritidae</taxon>
        <taxon>Porites</taxon>
    </lineage>
</organism>
<feature type="transmembrane region" description="Helical" evidence="9">
    <location>
        <begin position="957"/>
        <end position="975"/>
    </location>
</feature>
<dbReference type="SUPFAM" id="SSF49723">
    <property type="entry name" value="Lipase/lipooxygenase domain (PLAT/LH2 domain)"/>
    <property type="match status" value="1"/>
</dbReference>
<keyword evidence="7" id="KW-0325">Glycoprotein</keyword>
<keyword evidence="4" id="KW-0732">Signal</keyword>
<dbReference type="InterPro" id="IPR013122">
    <property type="entry name" value="PKD1_2_channel"/>
</dbReference>
<evidence type="ECO:0000256" key="9">
    <source>
        <dbReference type="SAM" id="Phobius"/>
    </source>
</evidence>
<comment type="caution">
    <text evidence="11">The sequence shown here is derived from an EMBL/GenBank/DDBJ whole genome shotgun (WGS) entry which is preliminary data.</text>
</comment>
<dbReference type="InterPro" id="IPR051223">
    <property type="entry name" value="Polycystin"/>
</dbReference>
<evidence type="ECO:0000256" key="7">
    <source>
        <dbReference type="ARBA" id="ARBA00023180"/>
    </source>
</evidence>
<evidence type="ECO:0000256" key="1">
    <source>
        <dbReference type="ARBA" id="ARBA00004141"/>
    </source>
</evidence>
<dbReference type="InterPro" id="IPR003915">
    <property type="entry name" value="PKD_2"/>
</dbReference>
<dbReference type="PANTHER" id="PTHR10877">
    <property type="entry name" value="POLYCYSTIN FAMILY MEMBER"/>
    <property type="match status" value="1"/>
</dbReference>
<reference evidence="11 12" key="1">
    <citation type="submission" date="2022-05" db="EMBL/GenBank/DDBJ databases">
        <authorList>
            <consortium name="Genoscope - CEA"/>
            <person name="William W."/>
        </authorList>
    </citation>
    <scope>NUCLEOTIDE SEQUENCE [LARGE SCALE GENOMIC DNA]</scope>
</reference>
<evidence type="ECO:0000256" key="5">
    <source>
        <dbReference type="ARBA" id="ARBA00022989"/>
    </source>
</evidence>
<comment type="subcellular location">
    <subcellularLocation>
        <location evidence="1">Membrane</location>
        <topology evidence="1">Multi-pass membrane protein</topology>
    </subcellularLocation>
</comment>
<dbReference type="Gene3D" id="2.60.60.20">
    <property type="entry name" value="PLAT/LH2 domain"/>
    <property type="match status" value="1"/>
</dbReference>
<evidence type="ECO:0000256" key="8">
    <source>
        <dbReference type="PROSITE-ProRule" id="PRU00152"/>
    </source>
</evidence>
<dbReference type="Pfam" id="PF01477">
    <property type="entry name" value="PLAT"/>
    <property type="match status" value="1"/>
</dbReference>